<dbReference type="InterPro" id="IPR029061">
    <property type="entry name" value="THDP-binding"/>
</dbReference>
<accession>A0A0G0QHD4</accession>
<evidence type="ECO:0000256" key="3">
    <source>
        <dbReference type="ARBA" id="ARBA00022679"/>
    </source>
</evidence>
<evidence type="ECO:0000256" key="4">
    <source>
        <dbReference type="ARBA" id="ARBA00023052"/>
    </source>
</evidence>
<dbReference type="FunFam" id="3.40.50.970:FF:000129">
    <property type="entry name" value="Transketolase"/>
    <property type="match status" value="1"/>
</dbReference>
<dbReference type="SUPFAM" id="SSF52922">
    <property type="entry name" value="TK C-terminal domain-like"/>
    <property type="match status" value="1"/>
</dbReference>
<protein>
    <recommendedName>
        <fullName evidence="5">Transketolase-like pyrimidine-binding domain-containing protein</fullName>
    </recommendedName>
</protein>
<proteinExistence type="inferred from homology"/>
<reference evidence="6 7" key="1">
    <citation type="journal article" date="2015" name="Nature">
        <title>rRNA introns, odd ribosomes, and small enigmatic genomes across a large radiation of phyla.</title>
        <authorList>
            <person name="Brown C.T."/>
            <person name="Hug L.A."/>
            <person name="Thomas B.C."/>
            <person name="Sharon I."/>
            <person name="Castelle C.J."/>
            <person name="Singh A."/>
            <person name="Wilkins M.J."/>
            <person name="Williams K.H."/>
            <person name="Banfield J.F."/>
        </authorList>
    </citation>
    <scope>NUCLEOTIDE SEQUENCE [LARGE SCALE GENOMIC DNA]</scope>
</reference>
<comment type="similarity">
    <text evidence="2">Belongs to the transketolase family.</text>
</comment>
<dbReference type="PANTHER" id="PTHR43825">
    <property type="entry name" value="PYRUVATE DEHYDROGENASE E1 COMPONENT"/>
    <property type="match status" value="1"/>
</dbReference>
<dbReference type="SUPFAM" id="SSF52518">
    <property type="entry name" value="Thiamin diphosphate-binding fold (THDP-binding)"/>
    <property type="match status" value="1"/>
</dbReference>
<dbReference type="InterPro" id="IPR051157">
    <property type="entry name" value="PDH/Transketolase"/>
</dbReference>
<keyword evidence="3" id="KW-0808">Transferase</keyword>
<dbReference type="PANTHER" id="PTHR43825:SF1">
    <property type="entry name" value="TRANSKETOLASE-LIKE PYRIMIDINE-BINDING DOMAIN-CONTAINING PROTEIN"/>
    <property type="match status" value="1"/>
</dbReference>
<dbReference type="PROSITE" id="PS00802">
    <property type="entry name" value="TRANSKETOLASE_2"/>
    <property type="match status" value="1"/>
</dbReference>
<dbReference type="Gene3D" id="3.40.50.970">
    <property type="match status" value="1"/>
</dbReference>
<gene>
    <name evidence="6" type="ORF">UT75_C0013G0011</name>
</gene>
<dbReference type="EMBL" id="LBXZ01000013">
    <property type="protein sequence ID" value="KKR39774.1"/>
    <property type="molecule type" value="Genomic_DNA"/>
</dbReference>
<comment type="caution">
    <text evidence="6">The sequence shown here is derived from an EMBL/GenBank/DDBJ whole genome shotgun (WGS) entry which is preliminary data.</text>
</comment>
<dbReference type="Proteomes" id="UP000034072">
    <property type="component" value="Unassembled WGS sequence"/>
</dbReference>
<dbReference type="InterPro" id="IPR005475">
    <property type="entry name" value="Transketolase-like_Pyr-bd"/>
</dbReference>
<evidence type="ECO:0000256" key="2">
    <source>
        <dbReference type="ARBA" id="ARBA00007131"/>
    </source>
</evidence>
<dbReference type="PATRIC" id="fig|1619033.3.peg.822"/>
<sequence length="314" mass="33932">MIDKDLGSIRDGFGEGIVEAAEKDDRVVALTADLGGSLRLTEFKKKFPERFIECGVAEQNMATIASGIANYGKIPFMCSFAAFSPARNWEQIRTTIAMNGLSVKIIGGYAGVVTGPDGATHQALEDIALMRVLPNMTVVVPCDSEEARKATLALVDKDGPGYLRLSREKSPTITSIEDEFEIGRANILRDGSDVTIVGCGWILNEAMLAAVDLSKEGIECEIINMHTIQPFDSEAIIESVNKTKCVVSVEDHQIEGGLGSAVAQVLALMRPAPQEFIAVRHRYGQSGTAAELIKEYGLDAETIKEKVKIAISRK</sequence>
<evidence type="ECO:0000259" key="5">
    <source>
        <dbReference type="SMART" id="SM00861"/>
    </source>
</evidence>
<dbReference type="GO" id="GO:0016740">
    <property type="term" value="F:transferase activity"/>
    <property type="evidence" value="ECO:0007669"/>
    <property type="project" value="UniProtKB-KW"/>
</dbReference>
<dbReference type="Pfam" id="PF02779">
    <property type="entry name" value="Transket_pyr"/>
    <property type="match status" value="1"/>
</dbReference>
<dbReference type="Pfam" id="PF02780">
    <property type="entry name" value="Transketolase_C"/>
    <property type="match status" value="1"/>
</dbReference>
<evidence type="ECO:0000313" key="6">
    <source>
        <dbReference type="EMBL" id="KKR39774.1"/>
    </source>
</evidence>
<dbReference type="InterPro" id="IPR033248">
    <property type="entry name" value="Transketolase_C"/>
</dbReference>
<dbReference type="Gene3D" id="3.40.50.920">
    <property type="match status" value="1"/>
</dbReference>
<comment type="cofactor">
    <cofactor evidence="1">
        <name>thiamine diphosphate</name>
        <dbReference type="ChEBI" id="CHEBI:58937"/>
    </cofactor>
</comment>
<organism evidence="6 7">
    <name type="scientific">Candidatus Yanofskybacteria bacterium GW2011_GWE2_40_11</name>
    <dbReference type="NCBI Taxonomy" id="1619033"/>
    <lineage>
        <taxon>Bacteria</taxon>
        <taxon>Candidatus Yanofskyibacteriota</taxon>
    </lineage>
</organism>
<keyword evidence="4" id="KW-0786">Thiamine pyrophosphate</keyword>
<feature type="domain" description="Transketolase-like pyrimidine-binding" evidence="5">
    <location>
        <begin position="7"/>
        <end position="172"/>
    </location>
</feature>
<dbReference type="AlphaFoldDB" id="A0A0G0QHD4"/>
<name>A0A0G0QHD4_9BACT</name>
<evidence type="ECO:0000313" key="7">
    <source>
        <dbReference type="Proteomes" id="UP000034072"/>
    </source>
</evidence>
<evidence type="ECO:0000256" key="1">
    <source>
        <dbReference type="ARBA" id="ARBA00001964"/>
    </source>
</evidence>
<dbReference type="InterPro" id="IPR009014">
    <property type="entry name" value="Transketo_C/PFOR_II"/>
</dbReference>
<dbReference type="SMART" id="SM00861">
    <property type="entry name" value="Transket_pyr"/>
    <property type="match status" value="1"/>
</dbReference>
<dbReference type="CDD" id="cd07033">
    <property type="entry name" value="TPP_PYR_DXS_TK_like"/>
    <property type="match status" value="1"/>
</dbReference>
<dbReference type="InterPro" id="IPR020826">
    <property type="entry name" value="Transketolase_BS"/>
</dbReference>